<sequence>MAKTITNKDSYIDNKFLVNFLDLVSKNLLYFNDGELYIGIGEICDAFEIKKTEHWEIQNQKLGQIFEKINLKDLGVQAVEEVSGLTPDVETSSPISNLKNCDPTLNGIIFEVDIEEFKKSLEHYSHNKNIGTKEKMSLIEKEINFDDNRTTIKISGKDVFLPPFKNEHFLCRVMFQHLKGEPIDWSIVYEEMTDDKEPDSDKKTKNKRMVYDTMEALNTRIKEILNTDDDFFTFKERTITRNY</sequence>
<organism evidence="1 2">
    <name type="scientific">Candidatus Staskawiczbacteria bacterium RIFCSPHIGHO2_01_FULL_39_25</name>
    <dbReference type="NCBI Taxonomy" id="1802202"/>
    <lineage>
        <taxon>Bacteria</taxon>
        <taxon>Candidatus Staskawicziibacteriota</taxon>
    </lineage>
</organism>
<gene>
    <name evidence="1" type="ORF">A2730_03830</name>
</gene>
<accession>A0A1G2HQP8</accession>
<dbReference type="EMBL" id="MHOO01000002">
    <property type="protein sequence ID" value="OGZ64807.1"/>
    <property type="molecule type" value="Genomic_DNA"/>
</dbReference>
<name>A0A1G2HQP8_9BACT</name>
<dbReference type="AlphaFoldDB" id="A0A1G2HQP8"/>
<protein>
    <submittedName>
        <fullName evidence="1">Uncharacterized protein</fullName>
    </submittedName>
</protein>
<evidence type="ECO:0000313" key="1">
    <source>
        <dbReference type="EMBL" id="OGZ64807.1"/>
    </source>
</evidence>
<reference evidence="1 2" key="1">
    <citation type="journal article" date="2016" name="Nat. Commun.">
        <title>Thousands of microbial genomes shed light on interconnected biogeochemical processes in an aquifer system.</title>
        <authorList>
            <person name="Anantharaman K."/>
            <person name="Brown C.T."/>
            <person name="Hug L.A."/>
            <person name="Sharon I."/>
            <person name="Castelle C.J."/>
            <person name="Probst A.J."/>
            <person name="Thomas B.C."/>
            <person name="Singh A."/>
            <person name="Wilkins M.J."/>
            <person name="Karaoz U."/>
            <person name="Brodie E.L."/>
            <person name="Williams K.H."/>
            <person name="Hubbard S.S."/>
            <person name="Banfield J.F."/>
        </authorList>
    </citation>
    <scope>NUCLEOTIDE SEQUENCE [LARGE SCALE GENOMIC DNA]</scope>
</reference>
<dbReference type="Proteomes" id="UP000176855">
    <property type="component" value="Unassembled WGS sequence"/>
</dbReference>
<proteinExistence type="predicted"/>
<comment type="caution">
    <text evidence="1">The sequence shown here is derived from an EMBL/GenBank/DDBJ whole genome shotgun (WGS) entry which is preliminary data.</text>
</comment>
<dbReference type="STRING" id="1802202.A2730_03830"/>
<evidence type="ECO:0000313" key="2">
    <source>
        <dbReference type="Proteomes" id="UP000176855"/>
    </source>
</evidence>